<dbReference type="Proteomes" id="UP000593571">
    <property type="component" value="Unassembled WGS sequence"/>
</dbReference>
<dbReference type="Pfam" id="PF25573">
    <property type="entry name" value="TPR_PSMD3_N"/>
    <property type="match status" value="1"/>
</dbReference>
<feature type="compositionally biased region" description="Basic and acidic residues" evidence="1">
    <location>
        <begin position="1"/>
        <end position="16"/>
    </location>
</feature>
<accession>A0A7J8GFG1</accession>
<dbReference type="AlphaFoldDB" id="A0A7J8GFG1"/>
<dbReference type="GO" id="GO:0000502">
    <property type="term" value="C:proteasome complex"/>
    <property type="evidence" value="ECO:0007669"/>
    <property type="project" value="UniProtKB-KW"/>
</dbReference>
<dbReference type="InterPro" id="IPR057985">
    <property type="entry name" value="TPR_PSMD3_N"/>
</dbReference>
<reference evidence="3 4" key="1">
    <citation type="journal article" date="2020" name="Nature">
        <title>Six reference-quality genomes reveal evolution of bat adaptations.</title>
        <authorList>
            <person name="Jebb D."/>
            <person name="Huang Z."/>
            <person name="Pippel M."/>
            <person name="Hughes G.M."/>
            <person name="Lavrichenko K."/>
            <person name="Devanna P."/>
            <person name="Winkler S."/>
            <person name="Jermiin L.S."/>
            <person name="Skirmuntt E.C."/>
            <person name="Katzourakis A."/>
            <person name="Burkitt-Gray L."/>
            <person name="Ray D.A."/>
            <person name="Sullivan K.A.M."/>
            <person name="Roscito J.G."/>
            <person name="Kirilenko B.M."/>
            <person name="Davalos L.M."/>
            <person name="Corthals A.P."/>
            <person name="Power M.L."/>
            <person name="Jones G."/>
            <person name="Ransome R.D."/>
            <person name="Dechmann D.K.N."/>
            <person name="Locatelli A.G."/>
            <person name="Puechmaille S.J."/>
            <person name="Fedrigo O."/>
            <person name="Jarvis E.D."/>
            <person name="Hiller M."/>
            <person name="Vernes S.C."/>
            <person name="Myers E.W."/>
            <person name="Teeling E.C."/>
        </authorList>
    </citation>
    <scope>NUCLEOTIDE SEQUENCE [LARGE SCALE GENOMIC DNA]</scope>
    <source>
        <strain evidence="3">MRouAeg1</strain>
        <tissue evidence="3">Muscle</tissue>
    </source>
</reference>
<comment type="caution">
    <text evidence="3">The sequence shown here is derived from an EMBL/GenBank/DDBJ whole genome shotgun (WGS) entry which is preliminary data.</text>
</comment>
<evidence type="ECO:0000256" key="1">
    <source>
        <dbReference type="SAM" id="MobiDB-lite"/>
    </source>
</evidence>
<keyword evidence="4" id="KW-1185">Reference proteome</keyword>
<feature type="compositionally biased region" description="Pro residues" evidence="1">
    <location>
        <begin position="17"/>
        <end position="32"/>
    </location>
</feature>
<dbReference type="EMBL" id="JACASE010000006">
    <property type="protein sequence ID" value="KAF6458359.1"/>
    <property type="molecule type" value="Genomic_DNA"/>
</dbReference>
<evidence type="ECO:0000259" key="2">
    <source>
        <dbReference type="Pfam" id="PF25573"/>
    </source>
</evidence>
<evidence type="ECO:0000313" key="4">
    <source>
        <dbReference type="Proteomes" id="UP000593571"/>
    </source>
</evidence>
<protein>
    <submittedName>
        <fullName evidence="3">Proteasome 26S subunit, non-ATPase 3</fullName>
    </submittedName>
</protein>
<keyword evidence="3" id="KW-0647">Proteasome</keyword>
<feature type="region of interest" description="Disordered" evidence="1">
    <location>
        <begin position="1"/>
        <end position="68"/>
    </location>
</feature>
<name>A0A7J8GFG1_ROUAE</name>
<organism evidence="3 4">
    <name type="scientific">Rousettus aegyptiacus</name>
    <name type="common">Egyptian fruit bat</name>
    <name type="synonym">Pteropus aegyptiacus</name>
    <dbReference type="NCBI Taxonomy" id="9407"/>
    <lineage>
        <taxon>Eukaryota</taxon>
        <taxon>Metazoa</taxon>
        <taxon>Chordata</taxon>
        <taxon>Craniata</taxon>
        <taxon>Vertebrata</taxon>
        <taxon>Euteleostomi</taxon>
        <taxon>Mammalia</taxon>
        <taxon>Eutheria</taxon>
        <taxon>Laurasiatheria</taxon>
        <taxon>Chiroptera</taxon>
        <taxon>Yinpterochiroptera</taxon>
        <taxon>Pteropodoidea</taxon>
        <taxon>Pteropodidae</taxon>
        <taxon>Rousettinae</taxon>
        <taxon>Rousettus</taxon>
    </lineage>
</organism>
<gene>
    <name evidence="3" type="ORF">HJG63_016068</name>
</gene>
<feature type="domain" description="26S proteasome non-ATPase regulatory subunit 3 N-terminal TPR repeats" evidence="2">
    <location>
        <begin position="68"/>
        <end position="184"/>
    </location>
</feature>
<evidence type="ECO:0000313" key="3">
    <source>
        <dbReference type="EMBL" id="KAF6458359.1"/>
    </source>
</evidence>
<sequence>MKQEGSARRRGTDKAKPPPGGGEQEPPPPPAPQDVEMKEEAVAGGGSTGEADGKTAAATAEHSQRELDTVTLEDIKEHVKQLEKAVSGKEPRFVLRALRMLPSTSRRLNHYVLYKAVHGFFTSNNATRDFLLPFLEEPMDTEADLQFRPRTGKAASAPLLPEVEAYLQLLMVIFLMNSKRYKEVLGPVRAIHIPQAVRRVVGEIVSSEETEVILGLLTIPQTLPLVECT</sequence>
<proteinExistence type="predicted"/>